<protein>
    <submittedName>
        <fullName evidence="5">Dihydrodipicolinate synthase family protein</fullName>
    </submittedName>
</protein>
<dbReference type="InterPro" id="IPR013785">
    <property type="entry name" value="Aldolase_TIM"/>
</dbReference>
<feature type="active site" description="Schiff-base intermediate with substrate" evidence="3">
    <location>
        <position position="165"/>
    </location>
</feature>
<dbReference type="Pfam" id="PF00701">
    <property type="entry name" value="DHDPS"/>
    <property type="match status" value="1"/>
</dbReference>
<dbReference type="CDD" id="cd00408">
    <property type="entry name" value="DHDPS-like"/>
    <property type="match status" value="1"/>
</dbReference>
<dbReference type="Gene3D" id="3.20.20.70">
    <property type="entry name" value="Aldolase class I"/>
    <property type="match status" value="1"/>
</dbReference>
<dbReference type="AlphaFoldDB" id="A0A5J5IC91"/>
<sequence>MKALKWEGIYSALLTPFDSADNIDFKIFERNIEAQTEAGIDGLVLGGSLGESSTLTYEEKRDLLTCAKELVQKKLPVILNIAEQSTREAIKAAQNAEINGADGLMILPPMRYKADESETVEYFKNIAANTSLPIMIYNNPYDYKIEVTLEMFDQLEKISAIQAVKESTRDVSNVTRLKNKFKNRFKILCGVDTLAFEELALGADGWVGGLVDAFPVETVALYKLLKAGRYQQALNIYRWFLPLLELDTHSKFAQYIKLAATQTGLGSEYVRAPRLRLIGSERERILTTINNAIKTRPEIADDFYLAITENGEGL</sequence>
<gene>
    <name evidence="5" type="ORF">FW778_19525</name>
</gene>
<dbReference type="EMBL" id="VYQF01000009">
    <property type="protein sequence ID" value="KAA9036085.1"/>
    <property type="molecule type" value="Genomic_DNA"/>
</dbReference>
<dbReference type="GO" id="GO:0019262">
    <property type="term" value="P:N-acetylneuraminate catabolic process"/>
    <property type="evidence" value="ECO:0007669"/>
    <property type="project" value="TreeGrafter"/>
</dbReference>
<proteinExistence type="inferred from homology"/>
<keyword evidence="6" id="KW-1185">Reference proteome</keyword>
<dbReference type="PANTHER" id="PTHR42849">
    <property type="entry name" value="N-ACETYLNEURAMINATE LYASE"/>
    <property type="match status" value="1"/>
</dbReference>
<dbReference type="GO" id="GO:0005829">
    <property type="term" value="C:cytosol"/>
    <property type="evidence" value="ECO:0007669"/>
    <property type="project" value="TreeGrafter"/>
</dbReference>
<evidence type="ECO:0000313" key="5">
    <source>
        <dbReference type="EMBL" id="KAA9036085.1"/>
    </source>
</evidence>
<dbReference type="SUPFAM" id="SSF51569">
    <property type="entry name" value="Aldolase"/>
    <property type="match status" value="1"/>
</dbReference>
<dbReference type="InterPro" id="IPR002220">
    <property type="entry name" value="DapA-like"/>
</dbReference>
<dbReference type="PIRSF" id="PIRSF001365">
    <property type="entry name" value="DHDPS"/>
    <property type="match status" value="1"/>
</dbReference>
<dbReference type="Proteomes" id="UP000326903">
    <property type="component" value="Unassembled WGS sequence"/>
</dbReference>
<dbReference type="GO" id="GO:0008747">
    <property type="term" value="F:N-acetylneuraminate lyase activity"/>
    <property type="evidence" value="ECO:0007669"/>
    <property type="project" value="TreeGrafter"/>
</dbReference>
<name>A0A5J5IC91_9BACT</name>
<dbReference type="SMART" id="SM01130">
    <property type="entry name" value="DHDPS"/>
    <property type="match status" value="1"/>
</dbReference>
<dbReference type="RefSeq" id="WP_150416552.1">
    <property type="nucleotide sequence ID" value="NZ_VYQF01000009.1"/>
</dbReference>
<evidence type="ECO:0000256" key="2">
    <source>
        <dbReference type="PIRNR" id="PIRNR001365"/>
    </source>
</evidence>
<dbReference type="PANTHER" id="PTHR42849:SF1">
    <property type="entry name" value="N-ACETYLNEURAMINATE LYASE"/>
    <property type="match status" value="1"/>
</dbReference>
<dbReference type="PRINTS" id="PR00146">
    <property type="entry name" value="DHPICSNTHASE"/>
</dbReference>
<evidence type="ECO:0000313" key="6">
    <source>
        <dbReference type="Proteomes" id="UP000326903"/>
    </source>
</evidence>
<evidence type="ECO:0000256" key="4">
    <source>
        <dbReference type="PIRSR" id="PIRSR001365-2"/>
    </source>
</evidence>
<comment type="caution">
    <text evidence="5">The sequence shown here is derived from an EMBL/GenBank/DDBJ whole genome shotgun (WGS) entry which is preliminary data.</text>
</comment>
<keyword evidence="1 2" id="KW-0456">Lyase</keyword>
<accession>A0A5J5IC91</accession>
<comment type="similarity">
    <text evidence="2">Belongs to the DapA family.</text>
</comment>
<reference evidence="5 6" key="1">
    <citation type="submission" date="2019-09" db="EMBL/GenBank/DDBJ databases">
        <title>Draft genome sequence of Ginsengibacter sp. BR5-29.</title>
        <authorList>
            <person name="Im W.-T."/>
        </authorList>
    </citation>
    <scope>NUCLEOTIDE SEQUENCE [LARGE SCALE GENOMIC DNA]</scope>
    <source>
        <strain evidence="5 6">BR5-29</strain>
    </source>
</reference>
<feature type="binding site" evidence="4">
    <location>
        <position position="207"/>
    </location>
    <ligand>
        <name>pyruvate</name>
        <dbReference type="ChEBI" id="CHEBI:15361"/>
    </ligand>
</feature>
<feature type="active site" description="Proton donor/acceptor" evidence="3">
    <location>
        <position position="137"/>
    </location>
</feature>
<evidence type="ECO:0000256" key="1">
    <source>
        <dbReference type="ARBA" id="ARBA00023239"/>
    </source>
</evidence>
<organism evidence="5 6">
    <name type="scientific">Ginsengibacter hankyongi</name>
    <dbReference type="NCBI Taxonomy" id="2607284"/>
    <lineage>
        <taxon>Bacteria</taxon>
        <taxon>Pseudomonadati</taxon>
        <taxon>Bacteroidota</taxon>
        <taxon>Chitinophagia</taxon>
        <taxon>Chitinophagales</taxon>
        <taxon>Chitinophagaceae</taxon>
        <taxon>Ginsengibacter</taxon>
    </lineage>
</organism>
<evidence type="ECO:0000256" key="3">
    <source>
        <dbReference type="PIRSR" id="PIRSR001365-1"/>
    </source>
</evidence>